<keyword evidence="2" id="KW-1185">Reference proteome</keyword>
<name>A0ABY6TQ28_BIOOC</name>
<dbReference type="Proteomes" id="UP000766486">
    <property type="component" value="Unassembled WGS sequence"/>
</dbReference>
<organism evidence="1 2">
    <name type="scientific">Bionectria ochroleuca</name>
    <name type="common">Gliocladium roseum</name>
    <dbReference type="NCBI Taxonomy" id="29856"/>
    <lineage>
        <taxon>Eukaryota</taxon>
        <taxon>Fungi</taxon>
        <taxon>Dikarya</taxon>
        <taxon>Ascomycota</taxon>
        <taxon>Pezizomycotina</taxon>
        <taxon>Sordariomycetes</taxon>
        <taxon>Hypocreomycetidae</taxon>
        <taxon>Hypocreales</taxon>
        <taxon>Bionectriaceae</taxon>
        <taxon>Clonostachys</taxon>
    </lineage>
</organism>
<reference evidence="1 2" key="1">
    <citation type="submission" date="2019-06" db="EMBL/GenBank/DDBJ databases">
        <authorList>
            <person name="Broberg M."/>
        </authorList>
    </citation>
    <scope>NUCLEOTIDE SEQUENCE [LARGE SCALE GENOMIC DNA]</scope>
</reference>
<sequence>MTSFTTLRSALTQRKPSIACHTTNKKSAKNKKWPEISGNIKFWPEFNIETLNGQFGGTLNMMLPDDISIPQADEELTNIAISHNTDIKKIIAWNASILEPTLEFGRSALRLHPGLGLSHEHLKPSIPDRARVDHLVSLADSPSRVLVAGIGTTSKKFDGNSLLTSITPGNTSNSMPENPVRQLASTCAKVNARYGYLQTDNELVVCRFILTDGVYKTSFRGIPLSSFGDGVMTADLALWWLAMLALPHECDSTIVPRQEMPQLNESISAGEGVVNRHTDPLINLGFSGSFNGSSQMANSTFPSGTNIRPSDNSMGLSGSSAFDPTINTDLPSHPNLVAPANNAGYLGGFGSDSLSNTFSYDDRQADFDPELMMEFDRYLDSGNYRQAE</sequence>
<evidence type="ECO:0000313" key="1">
    <source>
        <dbReference type="EMBL" id="VUC20216.1"/>
    </source>
</evidence>
<comment type="caution">
    <text evidence="1">The sequence shown here is derived from an EMBL/GenBank/DDBJ whole genome shotgun (WGS) entry which is preliminary data.</text>
</comment>
<evidence type="ECO:0000313" key="2">
    <source>
        <dbReference type="Proteomes" id="UP000766486"/>
    </source>
</evidence>
<gene>
    <name evidence="1" type="ORF">CLO192961_LOCUS15250</name>
</gene>
<dbReference type="EMBL" id="CABFNS010000080">
    <property type="protein sequence ID" value="VUC20216.1"/>
    <property type="molecule type" value="Genomic_DNA"/>
</dbReference>
<accession>A0ABY6TQ28</accession>
<protein>
    <submittedName>
        <fullName evidence="1">Uncharacterized protein</fullName>
    </submittedName>
</protein>
<proteinExistence type="predicted"/>